<dbReference type="Proteomes" id="UP000702952">
    <property type="component" value="Unassembled WGS sequence"/>
</dbReference>
<proteinExistence type="predicted"/>
<organism evidence="1 2">
    <name type="scientific">Agrobacterium tumefaciens</name>
    <dbReference type="NCBI Taxonomy" id="358"/>
    <lineage>
        <taxon>Bacteria</taxon>
        <taxon>Pseudomonadati</taxon>
        <taxon>Pseudomonadota</taxon>
        <taxon>Alphaproteobacteria</taxon>
        <taxon>Hyphomicrobiales</taxon>
        <taxon>Rhizobiaceae</taxon>
        <taxon>Rhizobium/Agrobacterium group</taxon>
        <taxon>Agrobacterium</taxon>
        <taxon>Agrobacterium tumefaciens complex</taxon>
    </lineage>
</organism>
<evidence type="ECO:0000313" key="2">
    <source>
        <dbReference type="Proteomes" id="UP000702952"/>
    </source>
</evidence>
<sequence>MAQWEREQAELAEAQSITLQWLQAIQFAKQTGEQLALTGYAVESIELTTTAAKLECNPPGEFLQILLDWPKPQ</sequence>
<dbReference type="RefSeq" id="WP_174018968.1">
    <property type="nucleotide sequence ID" value="NZ_JAAMAW010000029.1"/>
</dbReference>
<evidence type="ECO:0000313" key="1">
    <source>
        <dbReference type="EMBL" id="NTC29393.1"/>
    </source>
</evidence>
<comment type="caution">
    <text evidence="1">The sequence shown here is derived from an EMBL/GenBank/DDBJ whole genome shotgun (WGS) entry which is preliminary data.</text>
</comment>
<name>A0AA44F620_AGRTU</name>
<gene>
    <name evidence="1" type="ORF">G6M46_14735</name>
</gene>
<dbReference type="EMBL" id="JAAMAY010000025">
    <property type="protein sequence ID" value="NTC29393.1"/>
    <property type="molecule type" value="Genomic_DNA"/>
</dbReference>
<protein>
    <submittedName>
        <fullName evidence="1">Uncharacterized protein</fullName>
    </submittedName>
</protein>
<reference evidence="1" key="1">
    <citation type="journal article" date="2020" name="Science">
        <title>Unexpected conservation and global transmission of agrobacterial virulence plasmids.</title>
        <authorList>
            <person name="Weisberg A.J."/>
            <person name="Davis E.W. 2nd"/>
            <person name="Tabima J."/>
            <person name="Belcher M.S."/>
            <person name="Miller M."/>
            <person name="Kuo C.H."/>
            <person name="Loper J.E."/>
            <person name="Grunwald N.J."/>
            <person name="Putnam M.L."/>
            <person name="Chang J.H."/>
        </authorList>
    </citation>
    <scope>NUCLEOTIDE SEQUENCE</scope>
    <source>
        <strain evidence="1">17-1853-1a</strain>
    </source>
</reference>
<accession>A0AA44F620</accession>
<dbReference type="AlphaFoldDB" id="A0AA44F620"/>